<proteinExistence type="predicted"/>
<reference evidence="1 2" key="1">
    <citation type="submission" date="2020-04" db="EMBL/GenBank/DDBJ databases">
        <authorList>
            <person name="Hitch T.C.A."/>
            <person name="Wylensek D."/>
            <person name="Clavel T."/>
        </authorList>
    </citation>
    <scope>NUCLEOTIDE SEQUENCE [LARGE SCALE GENOMIC DNA]</scope>
    <source>
        <strain evidence="1 2">BSM-130-P53-3C</strain>
    </source>
</reference>
<dbReference type="RefSeq" id="WP_168984023.1">
    <property type="nucleotide sequence ID" value="NZ_JABAGI010000003.1"/>
</dbReference>
<protein>
    <submittedName>
        <fullName evidence="1">Uncharacterized protein</fullName>
    </submittedName>
</protein>
<dbReference type="AlphaFoldDB" id="A0A7X9RKV5"/>
<gene>
    <name evidence="1" type="ORF">HF844_03765</name>
</gene>
<organism evidence="1 2">
    <name type="scientific">Bifidobacterium thermophilum</name>
    <dbReference type="NCBI Taxonomy" id="33905"/>
    <lineage>
        <taxon>Bacteria</taxon>
        <taxon>Bacillati</taxon>
        <taxon>Actinomycetota</taxon>
        <taxon>Actinomycetes</taxon>
        <taxon>Bifidobacteriales</taxon>
        <taxon>Bifidobacteriaceae</taxon>
        <taxon>Bifidobacterium</taxon>
    </lineage>
</organism>
<evidence type="ECO:0000313" key="2">
    <source>
        <dbReference type="Proteomes" id="UP000588369"/>
    </source>
</evidence>
<name>A0A7X9RKV5_9BIFI</name>
<comment type="caution">
    <text evidence="1">The sequence shown here is derived from an EMBL/GenBank/DDBJ whole genome shotgun (WGS) entry which is preliminary data.</text>
</comment>
<sequence>MNRNTTTAGKSKASLAAWFENTPEYGQCRELGVSDFDIDAIESDLALYVKEHDIGDFGDIPEAELVAAIADHTDTRTRLYFLLGFWGAEFDGYYSRGGCWYHIDLDQAVNDDGKAVYDRYELTVIVSAFDGLPSSRRIYRFTAADIEDFARTR</sequence>
<dbReference type="EMBL" id="JABAGI010000003">
    <property type="protein sequence ID" value="NME61923.1"/>
    <property type="molecule type" value="Genomic_DNA"/>
</dbReference>
<evidence type="ECO:0000313" key="1">
    <source>
        <dbReference type="EMBL" id="NME61923.1"/>
    </source>
</evidence>
<dbReference type="Proteomes" id="UP000588369">
    <property type="component" value="Unassembled WGS sequence"/>
</dbReference>
<accession>A0A7X9RKV5</accession>